<keyword evidence="10" id="KW-1185">Reference proteome</keyword>
<feature type="compositionally biased region" description="Acidic residues" evidence="7">
    <location>
        <begin position="479"/>
        <end position="501"/>
    </location>
</feature>
<protein>
    <recommendedName>
        <fullName evidence="8">Homeobox domain-containing protein</fullName>
    </recommendedName>
</protein>
<feature type="domain" description="Homeobox" evidence="8">
    <location>
        <begin position="516"/>
        <end position="581"/>
    </location>
</feature>
<evidence type="ECO:0000256" key="4">
    <source>
        <dbReference type="PROSITE-ProRule" id="PRU00108"/>
    </source>
</evidence>
<dbReference type="FunFam" id="1.10.10.60:FF:000923">
    <property type="match status" value="1"/>
</dbReference>
<dbReference type="Pfam" id="PF00046">
    <property type="entry name" value="Homeodomain"/>
    <property type="match status" value="2"/>
</dbReference>
<evidence type="ECO:0000256" key="5">
    <source>
        <dbReference type="RuleBase" id="RU000682"/>
    </source>
</evidence>
<feature type="region of interest" description="Disordered" evidence="7">
    <location>
        <begin position="595"/>
        <end position="634"/>
    </location>
</feature>
<dbReference type="Gene3D" id="1.10.10.60">
    <property type="entry name" value="Homeodomain-like"/>
    <property type="match status" value="2"/>
</dbReference>
<keyword evidence="6" id="KW-0175">Coiled coil</keyword>
<feature type="compositionally biased region" description="Low complexity" evidence="7">
    <location>
        <begin position="693"/>
        <end position="710"/>
    </location>
</feature>
<evidence type="ECO:0000256" key="2">
    <source>
        <dbReference type="ARBA" id="ARBA00006791"/>
    </source>
</evidence>
<evidence type="ECO:0000313" key="9">
    <source>
        <dbReference type="EMBL" id="UMM40857.1"/>
    </source>
</evidence>
<feature type="DNA-binding region" description="Homeobox" evidence="4">
    <location>
        <begin position="328"/>
        <end position="373"/>
    </location>
</feature>
<feature type="domain" description="Homeobox" evidence="8">
    <location>
        <begin position="326"/>
        <end position="372"/>
    </location>
</feature>
<dbReference type="PANTHER" id="PTHR46966">
    <property type="entry name" value="HOMEOBOX EXPRESSED IN ES CELLS 1"/>
    <property type="match status" value="1"/>
</dbReference>
<sequence>MIFITLPRPIEFDYENSLSADEDYEEERPVLKRSESSESVFANIYKTDNFFDKVSEFYRQKINPVVHPTAQNLQRTTCLYWSSTLRTTCCVGLSRRFLRRFGRSRRSRSGGSAKLAKNVPNFPIAVSLCPVSTTGSCSGSRSLDTFVNQNLATLLVSNNPAIHHPKVRNLFQVQNSCLVYFFSGSLSTAREMPTAIRLKPKRKRKTLKDQISELEQNLANSQAEITNLKQNFSTLQGENTQKDALIQQLQDKVRQIPSAWSSESSFYYSENQLLVRAQPRDCLHRGTNYVFPKRSQDVEDQTDDQQSEELSEPISSKRQLKRKSTYKKRTSRVTFTDERNQLLLAVFNENPYPSIDQRNKLADENNLTESQIVYTEEQTMSSQNVYSTSIARRTRKAPAPDASKGPNSKRRALADSSQSEPEVDLRESRHKRGSVRCVTYNDSDSDFDDSPVKRKSRNTRKNKADSKKDAPSSSSSSELESDSDASDVEDQTDDQQSEELSEPISSKQQLKRKSTYKKRTSRVTFTDEQNQLLLAVFNENPYPSIDQRNKLADENNLTESQVFPIKSRLRFQLFRSKLRRKLRCFNFNKTTMRSEFRKNRHQESSREEGERRLENEDGRDQESQCEVENGIRQMREEKEQLEVTLMDRVNKKIGDRNGYAYLAPGHASFTTTRDAKSSPVAPRRHLRSADASTIIQRGTGTQGTPATSTTNQIASRRRSPTGPKTQTPEITRRRSPLAKVPPQPSPARPAQPSSSEDTQKPKKAPRKRPAPYKAFGCPCRRYSKDSAKQSSEVAAASTTLASSGGRGRGRVATGATTGRAKGNASTAPSSRGRGKSSATNAPTITRKRGSQISSSTGA</sequence>
<dbReference type="SMART" id="SM00389">
    <property type="entry name" value="HOX"/>
    <property type="match status" value="2"/>
</dbReference>
<dbReference type="AlphaFoldDB" id="A0AAE9FEC9"/>
<proteinExistence type="inferred from homology"/>
<feature type="compositionally biased region" description="Basic and acidic residues" evidence="7">
    <location>
        <begin position="595"/>
        <end position="622"/>
    </location>
</feature>
<gene>
    <name evidence="9" type="ORF">L5515_017363</name>
</gene>
<feature type="compositionally biased region" description="Low complexity" evidence="7">
    <location>
        <begin position="810"/>
        <end position="822"/>
    </location>
</feature>
<dbReference type="SUPFAM" id="SSF46689">
    <property type="entry name" value="Homeodomain-like"/>
    <property type="match status" value="2"/>
</dbReference>
<feature type="compositionally biased region" description="Basic residues" evidence="7">
    <location>
        <begin position="761"/>
        <end position="770"/>
    </location>
</feature>
<feature type="region of interest" description="Disordered" evidence="7">
    <location>
        <begin position="374"/>
        <end position="522"/>
    </location>
</feature>
<dbReference type="EMBL" id="CP092625">
    <property type="protein sequence ID" value="UMM40857.1"/>
    <property type="molecule type" value="Genomic_DNA"/>
</dbReference>
<feature type="compositionally biased region" description="Pro residues" evidence="7">
    <location>
        <begin position="739"/>
        <end position="749"/>
    </location>
</feature>
<feature type="region of interest" description="Disordered" evidence="7">
    <location>
        <begin position="294"/>
        <end position="332"/>
    </location>
</feature>
<dbReference type="PANTHER" id="PTHR46966:SF1">
    <property type="entry name" value="HOMEOBOX EXPRESSED IN ES CELLS 1"/>
    <property type="match status" value="1"/>
</dbReference>
<evidence type="ECO:0000256" key="6">
    <source>
        <dbReference type="SAM" id="Coils"/>
    </source>
</evidence>
<feature type="compositionally biased region" description="Polar residues" evidence="7">
    <location>
        <begin position="374"/>
        <end position="391"/>
    </location>
</feature>
<comment type="similarity">
    <text evidence="2">Belongs to the ANF homeobox family.</text>
</comment>
<organism evidence="9 10">
    <name type="scientific">Caenorhabditis briggsae</name>
    <dbReference type="NCBI Taxonomy" id="6238"/>
    <lineage>
        <taxon>Eukaryota</taxon>
        <taxon>Metazoa</taxon>
        <taxon>Ecdysozoa</taxon>
        <taxon>Nematoda</taxon>
        <taxon>Chromadorea</taxon>
        <taxon>Rhabditida</taxon>
        <taxon>Rhabditina</taxon>
        <taxon>Rhabditomorpha</taxon>
        <taxon>Rhabditoidea</taxon>
        <taxon>Rhabditidae</taxon>
        <taxon>Peloderinae</taxon>
        <taxon>Caenorhabditis</taxon>
    </lineage>
</organism>
<feature type="compositionally biased region" description="Low complexity" evidence="7">
    <location>
        <begin position="790"/>
        <end position="803"/>
    </location>
</feature>
<evidence type="ECO:0000313" key="10">
    <source>
        <dbReference type="Proteomes" id="UP000829354"/>
    </source>
</evidence>
<name>A0AAE9FEC9_CAEBR</name>
<evidence type="ECO:0000256" key="1">
    <source>
        <dbReference type="ARBA" id="ARBA00004123"/>
    </source>
</evidence>
<dbReference type="InterPro" id="IPR009057">
    <property type="entry name" value="Homeodomain-like_sf"/>
</dbReference>
<feature type="region of interest" description="Disordered" evidence="7">
    <location>
        <begin position="670"/>
        <end position="858"/>
    </location>
</feature>
<comment type="subcellular location">
    <subcellularLocation>
        <location evidence="1 4 5">Nucleus</location>
    </subcellularLocation>
</comment>
<dbReference type="InterPro" id="IPR001356">
    <property type="entry name" value="HD"/>
</dbReference>
<dbReference type="InterPro" id="IPR043402">
    <property type="entry name" value="Hesx1"/>
</dbReference>
<accession>A0AAE9FEC9</accession>
<reference evidence="9 10" key="1">
    <citation type="submission" date="2022-04" db="EMBL/GenBank/DDBJ databases">
        <title>Chromosome-level reference genomes for two strains of Caenorhabditis briggsae: an improved platform for comparative genomics.</title>
        <authorList>
            <person name="Stevens L."/>
            <person name="Andersen E."/>
        </authorList>
    </citation>
    <scope>NUCLEOTIDE SEQUENCE [LARGE SCALE GENOMIC DNA]</scope>
    <source>
        <strain evidence="9">VX34</strain>
        <tissue evidence="9">Whole-organism</tissue>
    </source>
</reference>
<dbReference type="PROSITE" id="PS50071">
    <property type="entry name" value="HOMEOBOX_2"/>
    <property type="match status" value="2"/>
</dbReference>
<keyword evidence="3" id="KW-0217">Developmental protein</keyword>
<evidence type="ECO:0000256" key="7">
    <source>
        <dbReference type="SAM" id="MobiDB-lite"/>
    </source>
</evidence>
<feature type="compositionally biased region" description="Acidic residues" evidence="7">
    <location>
        <begin position="298"/>
        <end position="311"/>
    </location>
</feature>
<dbReference type="CDD" id="cd00086">
    <property type="entry name" value="homeodomain"/>
    <property type="match status" value="2"/>
</dbReference>
<feature type="coiled-coil region" evidence="6">
    <location>
        <begin position="204"/>
        <end position="238"/>
    </location>
</feature>
<feature type="DNA-binding region" description="Homeobox" evidence="4">
    <location>
        <begin position="518"/>
        <end position="582"/>
    </location>
</feature>
<keyword evidence="4 5" id="KW-0238">DNA-binding</keyword>
<dbReference type="GO" id="GO:0003677">
    <property type="term" value="F:DNA binding"/>
    <property type="evidence" value="ECO:0007669"/>
    <property type="project" value="UniProtKB-UniRule"/>
</dbReference>
<keyword evidence="4 5" id="KW-0371">Homeobox</keyword>
<feature type="compositionally biased region" description="Basic residues" evidence="7">
    <location>
        <begin position="318"/>
        <end position="331"/>
    </location>
</feature>
<evidence type="ECO:0000259" key="8">
    <source>
        <dbReference type="PROSITE" id="PS50071"/>
    </source>
</evidence>
<feature type="compositionally biased region" description="Basic residues" evidence="7">
    <location>
        <begin position="509"/>
        <end position="521"/>
    </location>
</feature>
<dbReference type="GO" id="GO:0005634">
    <property type="term" value="C:nucleus"/>
    <property type="evidence" value="ECO:0007669"/>
    <property type="project" value="UniProtKB-SubCell"/>
</dbReference>
<evidence type="ECO:0000256" key="3">
    <source>
        <dbReference type="ARBA" id="ARBA00022473"/>
    </source>
</evidence>
<keyword evidence="4 5" id="KW-0539">Nucleus</keyword>
<dbReference type="Proteomes" id="UP000829354">
    <property type="component" value="Chromosome X"/>
</dbReference>